<dbReference type="PIRSF" id="PIRSF001365">
    <property type="entry name" value="DHDPS"/>
    <property type="match status" value="1"/>
</dbReference>
<name>A0A239J747_9BACT</name>
<dbReference type="SUPFAM" id="SSF51569">
    <property type="entry name" value="Aldolase"/>
    <property type="match status" value="2"/>
</dbReference>
<dbReference type="GO" id="GO:0008700">
    <property type="term" value="F:(R,S)-4-hydroxy-2-oxoglutarate aldolase activity"/>
    <property type="evidence" value="ECO:0007669"/>
    <property type="project" value="TreeGrafter"/>
</dbReference>
<accession>A0A239J747</accession>
<dbReference type="PANTHER" id="PTHR12128:SF66">
    <property type="entry name" value="4-HYDROXY-2-OXOGLUTARATE ALDOLASE, MITOCHONDRIAL"/>
    <property type="match status" value="1"/>
</dbReference>
<dbReference type="Gene3D" id="3.20.20.70">
    <property type="entry name" value="Aldolase class I"/>
    <property type="match status" value="1"/>
</dbReference>
<dbReference type="InterPro" id="IPR013785">
    <property type="entry name" value="Aldolase_TIM"/>
</dbReference>
<evidence type="ECO:0000313" key="6">
    <source>
        <dbReference type="Proteomes" id="UP000198356"/>
    </source>
</evidence>
<keyword evidence="2 3" id="KW-0456">Lyase</keyword>
<dbReference type="PANTHER" id="PTHR12128">
    <property type="entry name" value="DIHYDRODIPICOLINATE SYNTHASE"/>
    <property type="match status" value="1"/>
</dbReference>
<dbReference type="Proteomes" id="UP000198356">
    <property type="component" value="Unassembled WGS sequence"/>
</dbReference>
<dbReference type="EMBL" id="FZOU01000003">
    <property type="protein sequence ID" value="SNT01846.1"/>
    <property type="molecule type" value="Genomic_DNA"/>
</dbReference>
<dbReference type="AlphaFoldDB" id="A0A239J747"/>
<evidence type="ECO:0000313" key="5">
    <source>
        <dbReference type="EMBL" id="SNT01846.1"/>
    </source>
</evidence>
<evidence type="ECO:0000256" key="3">
    <source>
        <dbReference type="PIRNR" id="PIRNR001365"/>
    </source>
</evidence>
<dbReference type="SMART" id="SM01130">
    <property type="entry name" value="DHDPS"/>
    <property type="match status" value="1"/>
</dbReference>
<reference evidence="5 6" key="1">
    <citation type="submission" date="2017-06" db="EMBL/GenBank/DDBJ databases">
        <authorList>
            <person name="Kim H.J."/>
            <person name="Triplett B.A."/>
        </authorList>
    </citation>
    <scope>NUCLEOTIDE SEQUENCE [LARGE SCALE GENOMIC DNA]</scope>
    <source>
        <strain evidence="5 6">DSM 18704</strain>
    </source>
</reference>
<dbReference type="GO" id="GO:0009436">
    <property type="term" value="P:glyoxylate catabolic process"/>
    <property type="evidence" value="ECO:0007669"/>
    <property type="project" value="TreeGrafter"/>
</dbReference>
<proteinExistence type="inferred from homology"/>
<evidence type="ECO:0000256" key="1">
    <source>
        <dbReference type="ARBA" id="ARBA00007592"/>
    </source>
</evidence>
<keyword evidence="6" id="KW-1185">Reference proteome</keyword>
<organism evidence="5 6">
    <name type="scientific">Granulicella rosea</name>
    <dbReference type="NCBI Taxonomy" id="474952"/>
    <lineage>
        <taxon>Bacteria</taxon>
        <taxon>Pseudomonadati</taxon>
        <taxon>Acidobacteriota</taxon>
        <taxon>Terriglobia</taxon>
        <taxon>Terriglobales</taxon>
        <taxon>Acidobacteriaceae</taxon>
        <taxon>Granulicella</taxon>
    </lineage>
</organism>
<dbReference type="CDD" id="cd00408">
    <property type="entry name" value="DHDPS-like"/>
    <property type="match status" value="1"/>
</dbReference>
<gene>
    <name evidence="5" type="ORF">SAMN05421770_103478</name>
</gene>
<evidence type="ECO:0000256" key="4">
    <source>
        <dbReference type="PIRSR" id="PIRSR001365-2"/>
    </source>
</evidence>
<sequence length="347" mass="35526">MLLEGIHLPLTTPFYPDGRLNLRKLEHNVDRYSRTPVAGLLVLGASGEGSALTDDETVDVLKTTSELAAKEKVLLACVGRDSVFATLALAEAAAAAKFDAVVVGAPSFGPELRLELVTYFQAVADRSPLPVVLSSTASARLSVDVLAELAGHPSILGVIDSEAVGERLAAILAATNHVSREVTVTTIFAAATGRMLAVTVPSGAGTFVSAESLGGGGAALAVAPPVPALKTRTKRIGFQVLGGTTETMLDAFAGGAVGAVPRFGASAPQACNEVFQAWKDGDAPLAAEKQARILAAAARMEGAGAVGAIKYGCDLNGYYGGRPRLPLLAPTIDVRGAIDLEMAGLKN</sequence>
<dbReference type="RefSeq" id="WP_089408564.1">
    <property type="nucleotide sequence ID" value="NZ_FZOU01000003.1"/>
</dbReference>
<dbReference type="OrthoDB" id="9782828at2"/>
<dbReference type="GO" id="GO:0008840">
    <property type="term" value="F:4-hydroxy-tetrahydrodipicolinate synthase activity"/>
    <property type="evidence" value="ECO:0007669"/>
    <property type="project" value="TreeGrafter"/>
</dbReference>
<protein>
    <submittedName>
        <fullName evidence="5">Dihydrodipicolinate synthase/N-acetylneuraminate lyase</fullName>
    </submittedName>
</protein>
<comment type="similarity">
    <text evidence="1 3">Belongs to the DapA family.</text>
</comment>
<dbReference type="Pfam" id="PF00701">
    <property type="entry name" value="DHDPS"/>
    <property type="match status" value="2"/>
</dbReference>
<dbReference type="InterPro" id="IPR002220">
    <property type="entry name" value="DapA-like"/>
</dbReference>
<evidence type="ECO:0000256" key="2">
    <source>
        <dbReference type="ARBA" id="ARBA00023239"/>
    </source>
</evidence>
<feature type="binding site" evidence="4">
    <location>
        <position position="260"/>
    </location>
    <ligand>
        <name>pyruvate</name>
        <dbReference type="ChEBI" id="CHEBI:15361"/>
    </ligand>
</feature>